<dbReference type="Proteomes" id="UP000039217">
    <property type="component" value="Unassembled WGS sequence"/>
</dbReference>
<dbReference type="Proteomes" id="UP000671119">
    <property type="component" value="Unassembled WGS sequence"/>
</dbReference>
<reference evidence="11" key="2">
    <citation type="submission" date="2015-03" db="EMBL/GenBank/DDBJ databases">
        <authorList>
            <person name="Murphy D."/>
        </authorList>
    </citation>
    <scope>NUCLEOTIDE SEQUENCE [LARGE SCALE GENOMIC DNA]</scope>
    <source>
        <strain evidence="11">K00500041</strain>
    </source>
</reference>
<reference evidence="17 18" key="1">
    <citation type="submission" date="2015-03" db="EMBL/GenBank/DDBJ databases">
        <authorList>
            <consortium name="Pathogen Informatics"/>
        </authorList>
    </citation>
    <scope>NUCLEOTIDE SEQUENCE [LARGE SCALE GENOMIC DNA]</scope>
    <source>
        <strain evidence="4 25">Bir 172</strain>
        <strain evidence="6 28">Bir 185</strain>
        <strain evidence="5 26">Bir 187</strain>
        <strain evidence="3 21">C09601061</strain>
        <strain evidence="8 18">D00501624</strain>
        <strain evidence="12 20">G09801536</strain>
        <strain evidence="1 23">G09901357</strain>
        <strain evidence="2 22">H09601792</strain>
        <strain evidence="17">K00500041</strain>
        <strain evidence="9 19">M09401471</strain>
        <strain evidence="10 24">P00601463</strain>
    </source>
</reference>
<dbReference type="Proteomes" id="UP000300237">
    <property type="component" value="Chromosome"/>
</dbReference>
<evidence type="ECO:0000313" key="1">
    <source>
        <dbReference type="EMBL" id="CFE35687.1"/>
    </source>
</evidence>
<evidence type="ECO:0000313" key="23">
    <source>
        <dbReference type="Proteomes" id="UP000048289"/>
    </source>
</evidence>
<dbReference type="EMBL" id="CGCX01001950">
    <property type="protein sequence ID" value="CFS04000.1"/>
    <property type="molecule type" value="Genomic_DNA"/>
</dbReference>
<evidence type="ECO:0000313" key="3">
    <source>
        <dbReference type="EMBL" id="CFS04000.1"/>
    </source>
</evidence>
<dbReference type="Proteomes" id="UP000050139">
    <property type="component" value="Unassembled WGS sequence"/>
</dbReference>
<evidence type="ECO:0000313" key="17">
    <source>
        <dbReference type="Proteomes" id="UP000038802"/>
    </source>
</evidence>
<organism evidence="7 27">
    <name type="scientific">Mycobacterium tuberculosis</name>
    <dbReference type="NCBI Taxonomy" id="1773"/>
    <lineage>
        <taxon>Bacteria</taxon>
        <taxon>Bacillati</taxon>
        <taxon>Actinomycetota</taxon>
        <taxon>Actinomycetes</taxon>
        <taxon>Mycobacteriales</taxon>
        <taxon>Mycobacteriaceae</taxon>
        <taxon>Mycobacterium</taxon>
        <taxon>Mycobacterium tuberculosis complex</taxon>
    </lineage>
</organism>
<dbReference type="EMBL" id="CNFT01000454">
    <property type="protein sequence ID" value="CKR72682.1"/>
    <property type="molecule type" value="Genomic_DNA"/>
</dbReference>
<dbReference type="Proteomes" id="UP000046680">
    <property type="component" value="Unassembled WGS sequence"/>
</dbReference>
<evidence type="ECO:0000313" key="30">
    <source>
        <dbReference type="Proteomes" id="UP000256381"/>
    </source>
</evidence>
<dbReference type="Proteomes" id="UP000045842">
    <property type="component" value="Unassembled WGS sequence"/>
</dbReference>
<evidence type="ECO:0000313" key="16">
    <source>
        <dbReference type="EMBL" id="VCU50581.1"/>
    </source>
</evidence>
<reference evidence="15 30" key="5">
    <citation type="journal article" date="2017" name="N. Engl. J. Med.">
        <title>Transmission of Extensively Drug-Resistant Tuberculosis in South Africa.</title>
        <authorList>
            <person name="Shah N.S."/>
            <person name="Auld S.C."/>
            <person name="Brust J.C."/>
            <person name="Mathema B."/>
            <person name="Ismail N."/>
            <person name="Moodley P."/>
            <person name="Mlisana K."/>
            <person name="Allana S."/>
            <person name="Campbell A."/>
            <person name="Mthiyane T."/>
            <person name="Morris N."/>
            <person name="Mpangase P."/>
            <person name="van der Meulen H."/>
            <person name="Omar S.V."/>
            <person name="Brown T.S."/>
            <person name="Narechania A."/>
            <person name="Shaskina E."/>
            <person name="Kapwata T."/>
            <person name="Kreiswirth B."/>
            <person name="Gandhi N.R."/>
        </authorList>
    </citation>
    <scope>NUCLEOTIDE SEQUENCE [LARGE SCALE GENOMIC DNA]</scope>
    <source>
        <strain evidence="15 30">32301_S10</strain>
    </source>
</reference>
<evidence type="ECO:0000313" key="9">
    <source>
        <dbReference type="EMBL" id="COV36848.1"/>
    </source>
</evidence>
<reference evidence="15" key="7">
    <citation type="submission" date="2018-07" db="EMBL/GenBank/DDBJ databases">
        <authorList>
            <person name="Shah S."/>
            <person name="Brown T."/>
            <person name="Auld S."/>
            <person name="Bratton K."/>
            <person name="Narechania A."/>
            <person name="Mathema B."/>
            <person name="Gandhi N."/>
        </authorList>
    </citation>
    <scope>NUCLEOTIDE SEQUENCE</scope>
    <source>
        <strain evidence="15">32301_S10</strain>
    </source>
</reference>
<evidence type="ECO:0000313" key="2">
    <source>
        <dbReference type="EMBL" id="CFE55138.1"/>
    </source>
</evidence>
<dbReference type="AlphaFoldDB" id="A0A045IU31"/>
<evidence type="ECO:0000313" key="20">
    <source>
        <dbReference type="Proteomes" id="UP000045842"/>
    </source>
</evidence>
<dbReference type="Proteomes" id="UP000044938">
    <property type="component" value="Unassembled WGS sequence"/>
</dbReference>
<reference evidence="7 27" key="3">
    <citation type="submission" date="2015-03" db="EMBL/GenBank/DDBJ databases">
        <authorList>
            <consortium name="Pathogen Informatics"/>
            <person name="Murphy D."/>
        </authorList>
    </citation>
    <scope>NUCLEOTIDE SEQUENCE [LARGE SCALE GENOMIC DNA]</scope>
    <source>
        <strain evidence="7 27">0268S</strain>
    </source>
</reference>
<dbReference type="RefSeq" id="WP_003411870.1">
    <property type="nucleotide sequence ID" value="NZ_AP017901.1"/>
</dbReference>
<gene>
    <name evidence="14" type="ORF">A4S10_02413</name>
    <name evidence="16" type="ORF">DKC2_2426</name>
    <name evidence="15" type="ORF">DSJ38_21840</name>
    <name evidence="3" type="ORF">ERS007657_03717</name>
    <name evidence="8" type="ORF">ERS007661_03247</name>
    <name evidence="12" type="ORF">ERS007679_03108</name>
    <name evidence="1" type="ORF">ERS007681_00349</name>
    <name evidence="2" type="ORF">ERS007688_02417</name>
    <name evidence="11" type="ORF">ERS007703_02097</name>
    <name evidence="9" type="ORF">ERS007720_00043</name>
    <name evidence="10" type="ORF">ERS007741_00351</name>
    <name evidence="4" type="ORF">ERS027646_00226</name>
    <name evidence="6" type="ORF">ERS027659_02078</name>
    <name evidence="5" type="ORF">ERS027661_01929</name>
    <name evidence="7" type="ORF">ERS094118_00103</name>
    <name evidence="13" type="ORF">J8J21_14225</name>
</gene>
<dbReference type="EMBL" id="CSAJ01000003">
    <property type="protein sequence ID" value="COV36848.1"/>
    <property type="molecule type" value="Genomic_DNA"/>
</dbReference>
<dbReference type="EMBL" id="CFOE01000023">
    <property type="protein sequence ID" value="CFE35687.1"/>
    <property type="molecule type" value="Genomic_DNA"/>
</dbReference>
<evidence type="ECO:0000313" key="11">
    <source>
        <dbReference type="EMBL" id="COV81045.1"/>
    </source>
</evidence>
<evidence type="ECO:0000313" key="27">
    <source>
        <dbReference type="Proteomes" id="UP000050139"/>
    </source>
</evidence>
<dbReference type="Proteomes" id="UP000038802">
    <property type="component" value="Unassembled WGS sequence"/>
</dbReference>
<evidence type="ECO:0000313" key="29">
    <source>
        <dbReference type="Proteomes" id="UP000189452"/>
    </source>
</evidence>
<dbReference type="EMBL" id="LWDQ01000001">
    <property type="protein sequence ID" value="OMH60240.1"/>
    <property type="molecule type" value="Genomic_DNA"/>
</dbReference>
<evidence type="ECO:0000313" key="6">
    <source>
        <dbReference type="EMBL" id="CKR72682.1"/>
    </source>
</evidence>
<evidence type="ECO:0000313" key="5">
    <source>
        <dbReference type="EMBL" id="CKR69809.1"/>
    </source>
</evidence>
<evidence type="ECO:0000313" key="7">
    <source>
        <dbReference type="EMBL" id="CLV43268.1"/>
    </source>
</evidence>
<name>A0A045IU31_MYCTX</name>
<evidence type="ECO:0000313" key="25">
    <source>
        <dbReference type="Proteomes" id="UP000048948"/>
    </source>
</evidence>
<dbReference type="EMBL" id="CNGE01000020">
    <property type="protein sequence ID" value="CKR62145.1"/>
    <property type="molecule type" value="Genomic_DNA"/>
</dbReference>
<dbReference type="GeneID" id="45426284"/>
<dbReference type="EMBL" id="CFOH01000403">
    <property type="protein sequence ID" value="CFE55138.1"/>
    <property type="molecule type" value="Genomic_DNA"/>
</dbReference>
<dbReference type="EMBL" id="CHKL01000020">
    <property type="protein sequence ID" value="COV64673.1"/>
    <property type="molecule type" value="Genomic_DNA"/>
</dbReference>
<proteinExistence type="predicted"/>
<evidence type="ECO:0000313" key="24">
    <source>
        <dbReference type="Proteomes" id="UP000048600"/>
    </source>
</evidence>
<evidence type="ECO:0000313" key="14">
    <source>
        <dbReference type="EMBL" id="OMH60240.1"/>
    </source>
</evidence>
<dbReference type="Proteomes" id="UP000048600">
    <property type="component" value="Unassembled WGS sequence"/>
</dbReference>
<dbReference type="EMBL" id="CNFU01000365">
    <property type="protein sequence ID" value="CKR69809.1"/>
    <property type="molecule type" value="Genomic_DNA"/>
</dbReference>
<dbReference type="Proteomes" id="UP000046947">
    <property type="component" value="Unassembled WGS sequence"/>
</dbReference>
<evidence type="ECO:0000313" key="10">
    <source>
        <dbReference type="EMBL" id="COV64673.1"/>
    </source>
</evidence>
<dbReference type="Proteomes" id="UP000256381">
    <property type="component" value="Unassembled WGS sequence"/>
</dbReference>
<evidence type="ECO:0000313" key="18">
    <source>
        <dbReference type="Proteomes" id="UP000039217"/>
    </source>
</evidence>
<evidence type="ECO:0000313" key="4">
    <source>
        <dbReference type="EMBL" id="CKR62145.1"/>
    </source>
</evidence>
<evidence type="ECO:0000313" key="21">
    <source>
        <dbReference type="Proteomes" id="UP000046680"/>
    </source>
</evidence>
<dbReference type="EMBL" id="QTBD01000235">
    <property type="protein sequence ID" value="REQ47715.1"/>
    <property type="molecule type" value="Genomic_DNA"/>
</dbReference>
<evidence type="ECO:0000313" key="12">
    <source>
        <dbReference type="EMBL" id="COW09482.1"/>
    </source>
</evidence>
<evidence type="ECO:0000313" key="28">
    <source>
        <dbReference type="Proteomes" id="UP000050164"/>
    </source>
</evidence>
<evidence type="ECO:0000313" key="32">
    <source>
        <dbReference type="Proteomes" id="UP000671119"/>
    </source>
</evidence>
<evidence type="ECO:0000313" key="13">
    <source>
        <dbReference type="EMBL" id="MBP0684254.1"/>
    </source>
</evidence>
<dbReference type="EMBL" id="COPH01000001">
    <property type="protein sequence ID" value="CLV43268.1"/>
    <property type="molecule type" value="Genomic_DNA"/>
</dbReference>
<accession>A0A045IU31</accession>
<reference evidence="14 29" key="4">
    <citation type="submission" date="2016-04" db="EMBL/GenBank/DDBJ databases">
        <authorList>
            <person name="Bigi M."/>
            <person name="Bigi F."/>
            <person name="Soria M.A."/>
        </authorList>
    </citation>
    <scope>NUCLEOTIDE SEQUENCE [LARGE SCALE GENOMIC DNA]</scope>
    <source>
        <strain evidence="14 29">6548</strain>
    </source>
</reference>
<dbReference type="Proteomes" id="UP000048948">
    <property type="component" value="Unassembled WGS sequence"/>
</dbReference>
<evidence type="ECO:0000313" key="31">
    <source>
        <dbReference type="Proteomes" id="UP000300237"/>
    </source>
</evidence>
<protein>
    <submittedName>
        <fullName evidence="7">Uncharacterized protein</fullName>
    </submittedName>
</protein>
<reference evidence="13 32" key="9">
    <citation type="submission" date="2021-03" db="EMBL/GenBank/DDBJ databases">
        <title>Whole Genome Sequencing of Mycobacterium tuberculosis clinical isolates from Arunachal Pradesh, India.</title>
        <authorList>
            <person name="Singh S."/>
            <person name="Mudliar S.R."/>
            <person name="Kulsum U."/>
            <person name="Rufai S.B."/>
            <person name="Singh P.K."/>
            <person name="Umpo M."/>
            <person name="Nyori M."/>
        </authorList>
    </citation>
    <scope>NUCLEOTIDE SEQUENCE [LARGE SCALE GENOMIC DNA]</scope>
    <source>
        <strain evidence="13 32">OMICS/BPL/0142/20/SP</strain>
    </source>
</reference>
<dbReference type="STRING" id="115862.BBG46_12070"/>
<dbReference type="EMBL" id="JAGIZI010000022">
    <property type="protein sequence ID" value="MBP0684254.1"/>
    <property type="molecule type" value="Genomic_DNA"/>
</dbReference>
<dbReference type="EMBL" id="CQQC01001381">
    <property type="protein sequence ID" value="CNV89682.1"/>
    <property type="molecule type" value="Genomic_DNA"/>
</dbReference>
<evidence type="ECO:0000313" key="15">
    <source>
        <dbReference type="EMBL" id="REQ47715.1"/>
    </source>
</evidence>
<evidence type="ECO:0000313" key="8">
    <source>
        <dbReference type="EMBL" id="CNV89682.1"/>
    </source>
</evidence>
<dbReference type="Proteomes" id="UP000189452">
    <property type="component" value="Chromosome"/>
</dbReference>
<dbReference type="Proteomes" id="UP000050164">
    <property type="component" value="Unassembled WGS sequence"/>
</dbReference>
<reference evidence="14 29" key="6">
    <citation type="submission" date="2017-02" db="EMBL/GenBank/DDBJ databases">
        <title>Protein polymorphisms may explain contrasting epidemiological fitness of two variants of a multidrug-resistant Mycobacterium tuberculosis strain.</title>
        <authorList>
            <person name="Bigi M.M."/>
            <person name="Lopez B."/>
            <person name="Blanco F.C."/>
            <person name="Sasiain M.C."/>
            <person name="De La Barrera S."/>
            <person name="Ritacco V."/>
            <person name="Bigi F."/>
            <person name="Soria M.A."/>
        </authorList>
    </citation>
    <scope>NUCLEOTIDE SEQUENCE [LARGE SCALE GENOMIC DNA]</scope>
    <source>
        <strain evidence="14 29">6548</strain>
    </source>
</reference>
<reference evidence="16 31" key="8">
    <citation type="submission" date="2018-08" db="EMBL/GenBank/DDBJ databases">
        <authorList>
            <person name="Fokvardsen B D."/>
            <person name="Norman A."/>
        </authorList>
    </citation>
    <scope>NUCLEOTIDE SEQUENCE [LARGE SCALE GENOMIC DNA]</scope>
    <source>
        <strain evidence="16 31">DKC2</strain>
    </source>
</reference>
<evidence type="ECO:0000313" key="26">
    <source>
        <dbReference type="Proteomes" id="UP000049023"/>
    </source>
</evidence>
<dbReference type="Proteomes" id="UP000048289">
    <property type="component" value="Unassembled WGS sequence"/>
</dbReference>
<dbReference type="PATRIC" id="fig|1773.206.peg.145"/>
<dbReference type="EMBL" id="CSAD01000513">
    <property type="protein sequence ID" value="COW09482.1"/>
    <property type="molecule type" value="Genomic_DNA"/>
</dbReference>
<sequence length="69" mass="7411">MSHDIATEEADDGALDRCVLCDLTGKRVDVKEATCTGRPATTFEQAFAVERDAGFDDFLHGPVGPRSTP</sequence>
<evidence type="ECO:0000313" key="22">
    <source>
        <dbReference type="Proteomes" id="UP000046947"/>
    </source>
</evidence>
<dbReference type="EMBL" id="CSAE01000209">
    <property type="protein sequence ID" value="COV81045.1"/>
    <property type="molecule type" value="Genomic_DNA"/>
</dbReference>
<dbReference type="EMBL" id="LR027516">
    <property type="protein sequence ID" value="VCU50581.1"/>
    <property type="molecule type" value="Genomic_DNA"/>
</dbReference>
<evidence type="ECO:0000313" key="19">
    <source>
        <dbReference type="Proteomes" id="UP000044938"/>
    </source>
</evidence>
<dbReference type="Proteomes" id="UP000049023">
    <property type="component" value="Unassembled WGS sequence"/>
</dbReference>